<dbReference type="GO" id="GO:0004843">
    <property type="term" value="F:cysteine-type deubiquitinase activity"/>
    <property type="evidence" value="ECO:0007669"/>
    <property type="project" value="TreeGrafter"/>
</dbReference>
<sequence>MWGRESQYELLLPVVNNASSTPEEDFIEEEEVFARLDLDNLDDLDDPSLDTPVLEEERFSTYDSASQSIASEQLKQKSQYDKKSDRKQVRFACINQKPIVKGDVIMFTNIPKMKKMPNTKKQPKYLGPHMVERVSGENIIIFMTVAGKNREKRVPIHIVRPYFERDISHLERKLKRPSKRNSEDADIKRVHTSIEKVYGFSCESLLDHLNSLKVLAQDMWSYPKWYLFDMCAQSSSRDVSPKPQKRQIRETLLCWSHIFYPKFGDSLAAKYTESVLYPVAIEYLNTVVWDNIDNNSSPMPPVIHDSPRISVINEAWQRQKYEMLELIFHSVSKQPSQVNQTLSDYRPWETANIDKDGNCFFCCLSHIITGNQDSHSELRKLIAHFIASQGASKLGWYLKHSGYTPFSYFQKESMVNMDGVWGGDVEIMAASAILHHQVDIFVPTTNIDGIAKRKYTKLFLGN</sequence>
<dbReference type="PANTHER" id="PTHR12419:SF7">
    <property type="entry name" value="OTU DOMAIN-CONTAINING PROTEIN 3"/>
    <property type="match status" value="1"/>
</dbReference>
<proteinExistence type="predicted"/>
<dbReference type="GO" id="GO:0016579">
    <property type="term" value="P:protein deubiquitination"/>
    <property type="evidence" value="ECO:0007669"/>
    <property type="project" value="TreeGrafter"/>
</dbReference>
<name>A0AAV7KJY1_9METZ</name>
<dbReference type="SUPFAM" id="SSF54001">
    <property type="entry name" value="Cysteine proteinases"/>
    <property type="match status" value="1"/>
</dbReference>
<dbReference type="PANTHER" id="PTHR12419">
    <property type="entry name" value="OTU DOMAIN CONTAINING PROTEIN"/>
    <property type="match status" value="1"/>
</dbReference>
<accession>A0AAV7KJY1</accession>
<keyword evidence="3" id="KW-1185">Reference proteome</keyword>
<feature type="domain" description="OTU" evidence="1">
    <location>
        <begin position="348"/>
        <end position="461"/>
    </location>
</feature>
<dbReference type="PROSITE" id="PS50802">
    <property type="entry name" value="OTU"/>
    <property type="match status" value="1"/>
</dbReference>
<dbReference type="EMBL" id="JAKMXF010000008">
    <property type="protein sequence ID" value="KAI6661752.1"/>
    <property type="molecule type" value="Genomic_DNA"/>
</dbReference>
<dbReference type="Proteomes" id="UP001165289">
    <property type="component" value="Unassembled WGS sequence"/>
</dbReference>
<organism evidence="2 3">
    <name type="scientific">Oopsacas minuta</name>
    <dbReference type="NCBI Taxonomy" id="111878"/>
    <lineage>
        <taxon>Eukaryota</taxon>
        <taxon>Metazoa</taxon>
        <taxon>Porifera</taxon>
        <taxon>Hexactinellida</taxon>
        <taxon>Hexasterophora</taxon>
        <taxon>Lyssacinosida</taxon>
        <taxon>Leucopsacidae</taxon>
        <taxon>Oopsacas</taxon>
    </lineage>
</organism>
<dbReference type="InterPro" id="IPR038765">
    <property type="entry name" value="Papain-like_cys_pep_sf"/>
</dbReference>
<gene>
    <name evidence="2" type="ORF">LOD99_9886</name>
</gene>
<evidence type="ECO:0000313" key="2">
    <source>
        <dbReference type="EMBL" id="KAI6661752.1"/>
    </source>
</evidence>
<dbReference type="Gene3D" id="3.90.70.80">
    <property type="match status" value="1"/>
</dbReference>
<dbReference type="InterPro" id="IPR003323">
    <property type="entry name" value="OTU_dom"/>
</dbReference>
<dbReference type="AlphaFoldDB" id="A0AAV7KJY1"/>
<dbReference type="InterPro" id="IPR050704">
    <property type="entry name" value="Peptidase_C85-like"/>
</dbReference>
<comment type="caution">
    <text evidence="2">The sequence shown here is derived from an EMBL/GenBank/DDBJ whole genome shotgun (WGS) entry which is preliminary data.</text>
</comment>
<evidence type="ECO:0000313" key="3">
    <source>
        <dbReference type="Proteomes" id="UP001165289"/>
    </source>
</evidence>
<reference evidence="2 3" key="1">
    <citation type="journal article" date="2023" name="BMC Biol.">
        <title>The compact genome of the sponge Oopsacas minuta (Hexactinellida) is lacking key metazoan core genes.</title>
        <authorList>
            <person name="Santini S."/>
            <person name="Schenkelaars Q."/>
            <person name="Jourda C."/>
            <person name="Duchesne M."/>
            <person name="Belahbib H."/>
            <person name="Rocher C."/>
            <person name="Selva M."/>
            <person name="Riesgo A."/>
            <person name="Vervoort M."/>
            <person name="Leys S.P."/>
            <person name="Kodjabachian L."/>
            <person name="Le Bivic A."/>
            <person name="Borchiellini C."/>
            <person name="Claverie J.M."/>
            <person name="Renard E."/>
        </authorList>
    </citation>
    <scope>NUCLEOTIDE SEQUENCE [LARGE SCALE GENOMIC DNA]</scope>
    <source>
        <strain evidence="2">SPO-2</strain>
    </source>
</reference>
<dbReference type="Pfam" id="PF02338">
    <property type="entry name" value="OTU"/>
    <property type="match status" value="1"/>
</dbReference>
<protein>
    <recommendedName>
        <fullName evidence="1">OTU domain-containing protein</fullName>
    </recommendedName>
</protein>
<evidence type="ECO:0000259" key="1">
    <source>
        <dbReference type="PROSITE" id="PS50802"/>
    </source>
</evidence>